<dbReference type="PANTHER" id="PTHR13082">
    <property type="entry name" value="SAP18"/>
    <property type="match status" value="1"/>
</dbReference>
<feature type="compositionally biased region" description="Basic and acidic residues" evidence="2">
    <location>
        <begin position="72"/>
        <end position="85"/>
    </location>
</feature>
<dbReference type="InterPro" id="IPR042534">
    <property type="entry name" value="SAP18_sf"/>
</dbReference>
<dbReference type="AlphaFoldDB" id="A0AAD5TH55"/>
<reference evidence="3" key="1">
    <citation type="submission" date="2020-05" db="EMBL/GenBank/DDBJ databases">
        <title>Phylogenomic resolution of chytrid fungi.</title>
        <authorList>
            <person name="Stajich J.E."/>
            <person name="Amses K."/>
            <person name="Simmons R."/>
            <person name="Seto K."/>
            <person name="Myers J."/>
            <person name="Bonds A."/>
            <person name="Quandt C.A."/>
            <person name="Barry K."/>
            <person name="Liu P."/>
            <person name="Grigoriev I."/>
            <person name="Longcore J.E."/>
            <person name="James T.Y."/>
        </authorList>
    </citation>
    <scope>NUCLEOTIDE SEQUENCE</scope>
    <source>
        <strain evidence="3">JEL0379</strain>
    </source>
</reference>
<dbReference type="InterPro" id="IPR010516">
    <property type="entry name" value="SAP18"/>
</dbReference>
<sequence>MLPTTALNLSSPTFTSMTDPTPAQMPTAMDTDSPLPTAGEGAPQHDAPEPPATATGKSSQATPMERDDDDKDDHAPRHRQLERPPAEAASGDKGAAGAQLRDSRIPKTRAAVDREKVCPFLVRVFVRTEEEFVPAEIERRGLPDKPELLHTWKDASLREIASLLTPKFPLAKERHVAIHFWTVIRTQTRDSSFRVQPLGTVHNFRSAKDDQKTLDQARFVIGDGLLVSIVKCDPAEFFRSHGITAAAAGSSSGEAKI</sequence>
<dbReference type="GO" id="GO:0005634">
    <property type="term" value="C:nucleus"/>
    <property type="evidence" value="ECO:0007669"/>
    <property type="project" value="TreeGrafter"/>
</dbReference>
<evidence type="ECO:0000313" key="3">
    <source>
        <dbReference type="EMBL" id="KAJ3175269.1"/>
    </source>
</evidence>
<dbReference type="GO" id="GO:0003714">
    <property type="term" value="F:transcription corepressor activity"/>
    <property type="evidence" value="ECO:0007669"/>
    <property type="project" value="TreeGrafter"/>
</dbReference>
<comment type="caution">
    <text evidence="3">The sequence shown here is derived from an EMBL/GenBank/DDBJ whole genome shotgun (WGS) entry which is preliminary data.</text>
</comment>
<dbReference type="EMBL" id="JADGJQ010000054">
    <property type="protein sequence ID" value="KAJ3175269.1"/>
    <property type="molecule type" value="Genomic_DNA"/>
</dbReference>
<keyword evidence="4" id="KW-1185">Reference proteome</keyword>
<dbReference type="Gene3D" id="3.10.20.550">
    <property type="entry name" value="ASAP complex, SAP18 subunit"/>
    <property type="match status" value="1"/>
</dbReference>
<dbReference type="Proteomes" id="UP001212152">
    <property type="component" value="Unassembled WGS sequence"/>
</dbReference>
<organism evidence="3 4">
    <name type="scientific">Geranomyces variabilis</name>
    <dbReference type="NCBI Taxonomy" id="109894"/>
    <lineage>
        <taxon>Eukaryota</taxon>
        <taxon>Fungi</taxon>
        <taxon>Fungi incertae sedis</taxon>
        <taxon>Chytridiomycota</taxon>
        <taxon>Chytridiomycota incertae sedis</taxon>
        <taxon>Chytridiomycetes</taxon>
        <taxon>Spizellomycetales</taxon>
        <taxon>Powellomycetaceae</taxon>
        <taxon>Geranomyces</taxon>
    </lineage>
</organism>
<comment type="similarity">
    <text evidence="1">Belongs to the SAP18 family.</text>
</comment>
<feature type="compositionally biased region" description="Polar residues" evidence="2">
    <location>
        <begin position="1"/>
        <end position="21"/>
    </location>
</feature>
<feature type="region of interest" description="Disordered" evidence="2">
    <location>
        <begin position="1"/>
        <end position="107"/>
    </location>
</feature>
<evidence type="ECO:0000256" key="1">
    <source>
        <dbReference type="ARBA" id="ARBA00009143"/>
    </source>
</evidence>
<accession>A0AAD5TH55</accession>
<dbReference type="PANTHER" id="PTHR13082:SF0">
    <property type="entry name" value="HISTONE DEACETYLASE COMPLEX SUBUNIT SAP18"/>
    <property type="match status" value="1"/>
</dbReference>
<evidence type="ECO:0000256" key="2">
    <source>
        <dbReference type="SAM" id="MobiDB-lite"/>
    </source>
</evidence>
<evidence type="ECO:0008006" key="5">
    <source>
        <dbReference type="Google" id="ProtNLM"/>
    </source>
</evidence>
<proteinExistence type="inferred from homology"/>
<name>A0AAD5TH55_9FUNG</name>
<protein>
    <recommendedName>
        <fullName evidence="5">Histone deacetylase complex subunit SAP18</fullName>
    </recommendedName>
</protein>
<dbReference type="Pfam" id="PF06487">
    <property type="entry name" value="SAP18"/>
    <property type="match status" value="1"/>
</dbReference>
<gene>
    <name evidence="3" type="ORF">HDU87_006351</name>
</gene>
<evidence type="ECO:0000313" key="4">
    <source>
        <dbReference type="Proteomes" id="UP001212152"/>
    </source>
</evidence>